<organism evidence="1 2">
    <name type="scientific">Nocardioides aurantiacus</name>
    <dbReference type="NCBI Taxonomy" id="86796"/>
    <lineage>
        <taxon>Bacteria</taxon>
        <taxon>Bacillati</taxon>
        <taxon>Actinomycetota</taxon>
        <taxon>Actinomycetes</taxon>
        <taxon>Propionibacteriales</taxon>
        <taxon>Nocardioidaceae</taxon>
        <taxon>Nocardioides</taxon>
    </lineage>
</organism>
<evidence type="ECO:0000313" key="1">
    <source>
        <dbReference type="EMBL" id="ROR89337.1"/>
    </source>
</evidence>
<gene>
    <name evidence="1" type="ORF">EDD33_0157</name>
</gene>
<comment type="caution">
    <text evidence="1">The sequence shown here is derived from an EMBL/GenBank/DDBJ whole genome shotgun (WGS) entry which is preliminary data.</text>
</comment>
<reference evidence="1 2" key="1">
    <citation type="submission" date="2018-11" db="EMBL/GenBank/DDBJ databases">
        <title>Sequencing the genomes of 1000 actinobacteria strains.</title>
        <authorList>
            <person name="Klenk H.-P."/>
        </authorList>
    </citation>
    <scope>NUCLEOTIDE SEQUENCE [LARGE SCALE GENOMIC DNA]</scope>
    <source>
        <strain evidence="1 2">DSM 12652</strain>
    </source>
</reference>
<dbReference type="RefSeq" id="WP_123388715.1">
    <property type="nucleotide sequence ID" value="NZ_RKHO01000001.1"/>
</dbReference>
<dbReference type="EMBL" id="RKHO01000001">
    <property type="protein sequence ID" value="ROR89337.1"/>
    <property type="molecule type" value="Genomic_DNA"/>
</dbReference>
<proteinExistence type="predicted"/>
<protein>
    <submittedName>
        <fullName evidence="1">Uncharacterized protein</fullName>
    </submittedName>
</protein>
<evidence type="ECO:0000313" key="2">
    <source>
        <dbReference type="Proteomes" id="UP000281738"/>
    </source>
</evidence>
<name>A0A3N2CP81_9ACTN</name>
<accession>A0A3N2CP81</accession>
<dbReference type="Proteomes" id="UP000281738">
    <property type="component" value="Unassembled WGS sequence"/>
</dbReference>
<keyword evidence="2" id="KW-1185">Reference proteome</keyword>
<sequence>MPTPEIFKFTTDNLSDYNEVRIAQTLRDHPAVYVNHLEIAAWIEGWTERLRERSDEGSNEDYIKALREVMAHLRQGDFVPNGPLLGDEY</sequence>
<dbReference type="AlphaFoldDB" id="A0A3N2CP81"/>
<dbReference type="OrthoDB" id="4737878at2"/>